<reference evidence="1 2" key="1">
    <citation type="journal article" date="2020" name="Cell">
        <title>Large-Scale Comparative Analyses of Tick Genomes Elucidate Their Genetic Diversity and Vector Capacities.</title>
        <authorList>
            <consortium name="Tick Genome and Microbiome Consortium (TIGMIC)"/>
            <person name="Jia N."/>
            <person name="Wang J."/>
            <person name="Shi W."/>
            <person name="Du L."/>
            <person name="Sun Y."/>
            <person name="Zhan W."/>
            <person name="Jiang J.F."/>
            <person name="Wang Q."/>
            <person name="Zhang B."/>
            <person name="Ji P."/>
            <person name="Bell-Sakyi L."/>
            <person name="Cui X.M."/>
            <person name="Yuan T.T."/>
            <person name="Jiang B.G."/>
            <person name="Yang W.F."/>
            <person name="Lam T.T."/>
            <person name="Chang Q.C."/>
            <person name="Ding S.J."/>
            <person name="Wang X.J."/>
            <person name="Zhu J.G."/>
            <person name="Ruan X.D."/>
            <person name="Zhao L."/>
            <person name="Wei J.T."/>
            <person name="Ye R.Z."/>
            <person name="Que T.C."/>
            <person name="Du C.H."/>
            <person name="Zhou Y.H."/>
            <person name="Cheng J.X."/>
            <person name="Dai P.F."/>
            <person name="Guo W.B."/>
            <person name="Han X.H."/>
            <person name="Huang E.J."/>
            <person name="Li L.F."/>
            <person name="Wei W."/>
            <person name="Gao Y.C."/>
            <person name="Liu J.Z."/>
            <person name="Shao H.Z."/>
            <person name="Wang X."/>
            <person name="Wang C.C."/>
            <person name="Yang T.C."/>
            <person name="Huo Q.B."/>
            <person name="Li W."/>
            <person name="Chen H.Y."/>
            <person name="Chen S.E."/>
            <person name="Zhou L.G."/>
            <person name="Ni X.B."/>
            <person name="Tian J.H."/>
            <person name="Sheng Y."/>
            <person name="Liu T."/>
            <person name="Pan Y.S."/>
            <person name="Xia L.Y."/>
            <person name="Li J."/>
            <person name="Zhao F."/>
            <person name="Cao W.C."/>
        </authorList>
    </citation>
    <scope>NUCLEOTIDE SEQUENCE [LARGE SCALE GENOMIC DNA]</scope>
    <source>
        <strain evidence="1">Iper-2018</strain>
    </source>
</reference>
<proteinExistence type="predicted"/>
<gene>
    <name evidence="1" type="ORF">HPB47_025781</name>
</gene>
<keyword evidence="2" id="KW-1185">Reference proteome</keyword>
<dbReference type="EMBL" id="JABSTQ010009654">
    <property type="protein sequence ID" value="KAG0427107.1"/>
    <property type="molecule type" value="Genomic_DNA"/>
</dbReference>
<comment type="caution">
    <text evidence="1">The sequence shown here is derived from an EMBL/GenBank/DDBJ whole genome shotgun (WGS) entry which is preliminary data.</text>
</comment>
<name>A0AC60Q2F8_IXOPE</name>
<organism evidence="1 2">
    <name type="scientific">Ixodes persulcatus</name>
    <name type="common">Taiga tick</name>
    <dbReference type="NCBI Taxonomy" id="34615"/>
    <lineage>
        <taxon>Eukaryota</taxon>
        <taxon>Metazoa</taxon>
        <taxon>Ecdysozoa</taxon>
        <taxon>Arthropoda</taxon>
        <taxon>Chelicerata</taxon>
        <taxon>Arachnida</taxon>
        <taxon>Acari</taxon>
        <taxon>Parasitiformes</taxon>
        <taxon>Ixodida</taxon>
        <taxon>Ixodoidea</taxon>
        <taxon>Ixodidae</taxon>
        <taxon>Ixodinae</taxon>
        <taxon>Ixodes</taxon>
    </lineage>
</organism>
<accession>A0AC60Q2F8</accession>
<evidence type="ECO:0000313" key="2">
    <source>
        <dbReference type="Proteomes" id="UP000805193"/>
    </source>
</evidence>
<protein>
    <submittedName>
        <fullName evidence="1">Uncharacterized protein</fullName>
    </submittedName>
</protein>
<sequence length="161" mass="17662">MKGLRSWALVQATPARRQNRQQVRQQDRHQVRQLGDDDDNGPTIPTNLDEQQVSPQTAVVLRGVARGAVLTVRLLGGLAVDGPPTIVRVNDAVEVVFLVRGYPRQQNSGRRGSSVIGKCCVHVCPPLDYLLDYGNDGHSNNDRPLAVTPPRAVESPSRRTD</sequence>
<dbReference type="Proteomes" id="UP000805193">
    <property type="component" value="Unassembled WGS sequence"/>
</dbReference>
<evidence type="ECO:0000313" key="1">
    <source>
        <dbReference type="EMBL" id="KAG0427107.1"/>
    </source>
</evidence>